<gene>
    <name evidence="2" type="ORF">HK16_10015</name>
</gene>
<dbReference type="InterPro" id="IPR054583">
    <property type="entry name" value="Beta-prop_AUDH"/>
</dbReference>
<feature type="domain" description="Aldos-2-ulose dehydratase beta-propeller" evidence="1">
    <location>
        <begin position="117"/>
        <end position="295"/>
    </location>
</feature>
<dbReference type="SUPFAM" id="SSF69318">
    <property type="entry name" value="Integrin alpha N-terminal domain"/>
    <property type="match status" value="1"/>
</dbReference>
<name>A0A252EIZ7_9PROT</name>
<evidence type="ECO:0000313" key="2">
    <source>
        <dbReference type="EMBL" id="OUL66441.1"/>
    </source>
</evidence>
<accession>A0A252EIZ7</accession>
<proteinExistence type="predicted"/>
<dbReference type="InterPro" id="IPR028994">
    <property type="entry name" value="Integrin_alpha_N"/>
</dbReference>
<dbReference type="Proteomes" id="UP000195072">
    <property type="component" value="Unassembled WGS sequence"/>
</dbReference>
<evidence type="ECO:0000313" key="3">
    <source>
        <dbReference type="Proteomes" id="UP000195072"/>
    </source>
</evidence>
<dbReference type="Pfam" id="PF22301">
    <property type="entry name" value="AUDH_beta_propeller"/>
    <property type="match status" value="1"/>
</dbReference>
<reference evidence="2 3" key="1">
    <citation type="submission" date="2014-06" db="EMBL/GenBank/DDBJ databases">
        <authorList>
            <person name="Ju J."/>
            <person name="Zhang J."/>
        </authorList>
    </citation>
    <scope>NUCLEOTIDE SEQUENCE [LARGE SCALE GENOMIC DNA]</scope>
    <source>
        <strain evidence="2">DmL_050</strain>
    </source>
</reference>
<organism evidence="2 3">
    <name type="scientific">Acetobacter senegalensis</name>
    <dbReference type="NCBI Taxonomy" id="446692"/>
    <lineage>
        <taxon>Bacteria</taxon>
        <taxon>Pseudomonadati</taxon>
        <taxon>Pseudomonadota</taxon>
        <taxon>Alphaproteobacteria</taxon>
        <taxon>Acetobacterales</taxon>
        <taxon>Acetobacteraceae</taxon>
        <taxon>Acetobacter</taxon>
    </lineage>
</organism>
<dbReference type="EMBL" id="JOOZ01000031">
    <property type="protein sequence ID" value="OUL66441.1"/>
    <property type="molecule type" value="Genomic_DNA"/>
</dbReference>
<protein>
    <recommendedName>
        <fullName evidence="1">Aldos-2-ulose dehydratase beta-propeller domain-containing protein</fullName>
    </recommendedName>
</protein>
<comment type="caution">
    <text evidence="2">The sequence shown here is derived from an EMBL/GenBank/DDBJ whole genome shotgun (WGS) entry which is preliminary data.</text>
</comment>
<sequence length="422" mass="46354">MKENISATIIAPKFEQEVVDEFLRDGYWVDWGGISAKGRNEIIGYGPTMGEIFLYSRDTWFGAPFVGGWRRKLLTNSLTMPVAMDLAPLDGTGRLNPIICYDLYGCTGTFRDPSGDGGKLAWLEPGPSPDVPWQHHLIGQIPALHRFRVGNFTTSGHMEIIGFPIVGLNGTHAVLPIVLFSSPSDGNSREKWPSKIINNGDFRFVHGVELIRGGNPTGSADALLICSDEGVRIFFYDINEEKWAWQTVGSGEGSQLERTGFKGSGDAAIGHLGSTGHDIVLSLEPFHGNTVCIYYATQGCSNLGSQWSRDILDVYGDPNELGEGPGHCVVAADFDNDGDDEFLVGLRGPEPWQGVYYYKIIDPVKGMYLKWKVSDASVARIKLIPREGAGVVDFATIGYSVKNYFEANNSQIVMHYFQKEGL</sequence>
<dbReference type="AlphaFoldDB" id="A0A252EIZ7"/>
<dbReference type="RefSeq" id="WP_086897443.1">
    <property type="nucleotide sequence ID" value="NZ_JOOZ01000031.1"/>
</dbReference>
<evidence type="ECO:0000259" key="1">
    <source>
        <dbReference type="Pfam" id="PF22301"/>
    </source>
</evidence>